<feature type="transmembrane region" description="Helical" evidence="1">
    <location>
        <begin position="166"/>
        <end position="188"/>
    </location>
</feature>
<keyword evidence="1" id="KW-0812">Transmembrane</keyword>
<gene>
    <name evidence="3" type="ORF">J1M35_08300</name>
</gene>
<dbReference type="GO" id="GO:0008237">
    <property type="term" value="F:metallopeptidase activity"/>
    <property type="evidence" value="ECO:0007669"/>
    <property type="project" value="UniProtKB-KW"/>
</dbReference>
<dbReference type="EMBL" id="CP071796">
    <property type="protein sequence ID" value="QTD46857.1"/>
    <property type="molecule type" value="Genomic_DNA"/>
</dbReference>
<evidence type="ECO:0000259" key="2">
    <source>
        <dbReference type="Pfam" id="PF02517"/>
    </source>
</evidence>
<feature type="transmembrane region" description="Helical" evidence="1">
    <location>
        <begin position="122"/>
        <end position="146"/>
    </location>
</feature>
<keyword evidence="4" id="KW-1185">Reference proteome</keyword>
<evidence type="ECO:0000313" key="4">
    <source>
        <dbReference type="Proteomes" id="UP000663903"/>
    </source>
</evidence>
<protein>
    <submittedName>
        <fullName evidence="3">CPBP family intramembrane metalloprotease</fullName>
    </submittedName>
</protein>
<dbReference type="GO" id="GO:0004175">
    <property type="term" value="F:endopeptidase activity"/>
    <property type="evidence" value="ECO:0007669"/>
    <property type="project" value="UniProtKB-ARBA"/>
</dbReference>
<keyword evidence="1" id="KW-0472">Membrane</keyword>
<organism evidence="3 4">
    <name type="scientific">Ottowia testudinis</name>
    <dbReference type="NCBI Taxonomy" id="2816950"/>
    <lineage>
        <taxon>Bacteria</taxon>
        <taxon>Pseudomonadati</taxon>
        <taxon>Pseudomonadota</taxon>
        <taxon>Betaproteobacteria</taxon>
        <taxon>Burkholderiales</taxon>
        <taxon>Comamonadaceae</taxon>
        <taxon>Ottowia</taxon>
    </lineage>
</organism>
<keyword evidence="3" id="KW-0482">Metalloprotease</keyword>
<dbReference type="InterPro" id="IPR003675">
    <property type="entry name" value="Rce1/LyrA-like_dom"/>
</dbReference>
<feature type="transmembrane region" description="Helical" evidence="1">
    <location>
        <begin position="91"/>
        <end position="110"/>
    </location>
</feature>
<dbReference type="PANTHER" id="PTHR36435:SF1">
    <property type="entry name" value="CAAX AMINO TERMINAL PROTEASE FAMILY PROTEIN"/>
    <property type="match status" value="1"/>
</dbReference>
<evidence type="ECO:0000256" key="1">
    <source>
        <dbReference type="SAM" id="Phobius"/>
    </source>
</evidence>
<feature type="transmembrane region" description="Helical" evidence="1">
    <location>
        <begin position="54"/>
        <end position="71"/>
    </location>
</feature>
<feature type="transmembrane region" description="Helical" evidence="1">
    <location>
        <begin position="200"/>
        <end position="226"/>
    </location>
</feature>
<name>A0A975CJE5_9BURK</name>
<reference evidence="3" key="1">
    <citation type="submission" date="2021-03" db="EMBL/GenBank/DDBJ databases">
        <title>Ottowia sp. 27C isolated from the cloaca of a Giant Asian pond turtle (Heosemys grandis).</title>
        <authorList>
            <person name="Spergser J."/>
            <person name="Busse H.-J."/>
        </authorList>
    </citation>
    <scope>NUCLEOTIDE SEQUENCE</scope>
    <source>
        <strain evidence="3">27C</strain>
    </source>
</reference>
<dbReference type="Pfam" id="PF02517">
    <property type="entry name" value="Rce1-like"/>
    <property type="match status" value="1"/>
</dbReference>
<keyword evidence="1" id="KW-1133">Transmembrane helix</keyword>
<dbReference type="KEGG" id="otd:J1M35_08300"/>
<dbReference type="RefSeq" id="WP_208010754.1">
    <property type="nucleotide sequence ID" value="NZ_CP071796.1"/>
</dbReference>
<dbReference type="GO" id="GO:0080120">
    <property type="term" value="P:CAAX-box protein maturation"/>
    <property type="evidence" value="ECO:0007669"/>
    <property type="project" value="UniProtKB-ARBA"/>
</dbReference>
<accession>A0A975CJE5</accession>
<proteinExistence type="predicted"/>
<dbReference type="PANTHER" id="PTHR36435">
    <property type="entry name" value="SLR1288 PROTEIN"/>
    <property type="match status" value="1"/>
</dbReference>
<keyword evidence="3" id="KW-0378">Hydrolase</keyword>
<dbReference type="InterPro" id="IPR052710">
    <property type="entry name" value="CAAX_protease"/>
</dbReference>
<feature type="transmembrane region" description="Helical" evidence="1">
    <location>
        <begin position="25"/>
        <end position="42"/>
    </location>
</feature>
<feature type="transmembrane region" description="Helical" evidence="1">
    <location>
        <begin position="253"/>
        <end position="272"/>
    </location>
</feature>
<evidence type="ECO:0000313" key="3">
    <source>
        <dbReference type="EMBL" id="QTD46857.1"/>
    </source>
</evidence>
<dbReference type="AlphaFoldDB" id="A0A975CJE5"/>
<dbReference type="Proteomes" id="UP000663903">
    <property type="component" value="Chromosome"/>
</dbReference>
<feature type="domain" description="CAAX prenyl protease 2/Lysostaphin resistance protein A-like" evidence="2">
    <location>
        <begin position="136"/>
        <end position="232"/>
    </location>
</feature>
<keyword evidence="3" id="KW-0645">Protease</keyword>
<sequence length="284" mass="30228">MTRPSVAPPSPAPRWSALTVGAWRWWYAVLGAVLVIGGLALINLPGLNNVWGQALQFVLYALIAVLLPWVLSRRAFAADWGWNVARPWRAAFIMGALTALLVCVVNVIEARDAAAAQASDTVLRGFGFGQSAAFDIGMVLCIVALAPWGEEMLFRGLLYRSLRDGLARYVPVGVSAVVGAALSAWLFASSHGGEGFDQQLWLLAGMGLLAVLAYEWTGSIIAPVMLHSINNSVTMITGLRQPGVALAHPSIEVLAWAGPLLALGLLAVTAMLHRVLARRSRGSA</sequence>